<dbReference type="AlphaFoldDB" id="A0A392P5G0"/>
<sequence length="132" mass="15252">VYDWLKKGAIGIQSYKFSTGVWWSWRHHNLMCLNNETWFLSRLSYNIRYMVETFKNCFSHASNVSSADRYIKWNNNNYSCTILNVEGSCLGSSARSGFGGIIRNAFGYYLARFSGFIPGSSDILYVELYAIY</sequence>
<accession>A0A392P5G0</accession>
<proteinExistence type="predicted"/>
<feature type="non-terminal residue" evidence="1">
    <location>
        <position position="1"/>
    </location>
</feature>
<protein>
    <submittedName>
        <fullName evidence="1">S-like ribonuclease</fullName>
    </submittedName>
</protein>
<keyword evidence="2" id="KW-1185">Reference proteome</keyword>
<evidence type="ECO:0000313" key="1">
    <source>
        <dbReference type="EMBL" id="MCI06679.1"/>
    </source>
</evidence>
<name>A0A392P5G0_9FABA</name>
<reference evidence="1 2" key="1">
    <citation type="journal article" date="2018" name="Front. Plant Sci.">
        <title>Red Clover (Trifolium pratense) and Zigzag Clover (T. medium) - A Picture of Genomic Similarities and Differences.</title>
        <authorList>
            <person name="Dluhosova J."/>
            <person name="Istvanek J."/>
            <person name="Nedelnik J."/>
            <person name="Repkova J."/>
        </authorList>
    </citation>
    <scope>NUCLEOTIDE SEQUENCE [LARGE SCALE GENOMIC DNA]</scope>
    <source>
        <strain evidence="2">cv. 10/8</strain>
        <tissue evidence="1">Leaf</tissue>
    </source>
</reference>
<comment type="caution">
    <text evidence="1">The sequence shown here is derived from an EMBL/GenBank/DDBJ whole genome shotgun (WGS) entry which is preliminary data.</text>
</comment>
<dbReference type="EMBL" id="LXQA010062665">
    <property type="protein sequence ID" value="MCI06679.1"/>
    <property type="molecule type" value="Genomic_DNA"/>
</dbReference>
<evidence type="ECO:0000313" key="2">
    <source>
        <dbReference type="Proteomes" id="UP000265520"/>
    </source>
</evidence>
<dbReference type="Proteomes" id="UP000265520">
    <property type="component" value="Unassembled WGS sequence"/>
</dbReference>
<organism evidence="1 2">
    <name type="scientific">Trifolium medium</name>
    <dbReference type="NCBI Taxonomy" id="97028"/>
    <lineage>
        <taxon>Eukaryota</taxon>
        <taxon>Viridiplantae</taxon>
        <taxon>Streptophyta</taxon>
        <taxon>Embryophyta</taxon>
        <taxon>Tracheophyta</taxon>
        <taxon>Spermatophyta</taxon>
        <taxon>Magnoliopsida</taxon>
        <taxon>eudicotyledons</taxon>
        <taxon>Gunneridae</taxon>
        <taxon>Pentapetalae</taxon>
        <taxon>rosids</taxon>
        <taxon>fabids</taxon>
        <taxon>Fabales</taxon>
        <taxon>Fabaceae</taxon>
        <taxon>Papilionoideae</taxon>
        <taxon>50 kb inversion clade</taxon>
        <taxon>NPAAA clade</taxon>
        <taxon>Hologalegina</taxon>
        <taxon>IRL clade</taxon>
        <taxon>Trifolieae</taxon>
        <taxon>Trifolium</taxon>
    </lineage>
</organism>